<reference evidence="2 3" key="1">
    <citation type="submission" date="2023-07" db="EMBL/GenBank/DDBJ databases">
        <title>Genomic Encyclopedia of Type Strains, Phase IV (KMG-IV): sequencing the most valuable type-strain genomes for metagenomic binning, comparative biology and taxonomic classification.</title>
        <authorList>
            <person name="Goeker M."/>
        </authorList>
    </citation>
    <scope>NUCLEOTIDE SEQUENCE [LARGE SCALE GENOMIC DNA]</scope>
    <source>
        <strain evidence="2 3">DSM 22616</strain>
    </source>
</reference>
<comment type="caution">
    <text evidence="2">The sequence shown here is derived from an EMBL/GenBank/DDBJ whole genome shotgun (WGS) entry which is preliminary data.</text>
</comment>
<feature type="coiled-coil region" evidence="1">
    <location>
        <begin position="142"/>
        <end position="169"/>
    </location>
</feature>
<dbReference type="InterPro" id="IPR016621">
    <property type="entry name" value="UCP014543"/>
</dbReference>
<name>A0ABU0AV60_9FIRM</name>
<dbReference type="GO" id="GO:0005840">
    <property type="term" value="C:ribosome"/>
    <property type="evidence" value="ECO:0007669"/>
    <property type="project" value="UniProtKB-KW"/>
</dbReference>
<dbReference type="RefSeq" id="WP_307495157.1">
    <property type="nucleotide sequence ID" value="NZ_JAUSTN010000005.1"/>
</dbReference>
<keyword evidence="3" id="KW-1185">Reference proteome</keyword>
<accession>A0ABU0AV60</accession>
<organism evidence="2 3">
    <name type="scientific">Peptoniphilus koenoeneniae</name>
    <dbReference type="NCBI Taxonomy" id="507751"/>
    <lineage>
        <taxon>Bacteria</taxon>
        <taxon>Bacillati</taxon>
        <taxon>Bacillota</taxon>
        <taxon>Tissierellia</taxon>
        <taxon>Tissierellales</taxon>
        <taxon>Peptoniphilaceae</taxon>
        <taxon>Peptoniphilus</taxon>
    </lineage>
</organism>
<dbReference type="Pfam" id="PF12646">
    <property type="entry name" value="DUF3783"/>
    <property type="match status" value="1"/>
</dbReference>
<keyword evidence="2" id="KW-0689">Ribosomal protein</keyword>
<evidence type="ECO:0000313" key="2">
    <source>
        <dbReference type="EMBL" id="MDQ0275140.1"/>
    </source>
</evidence>
<protein>
    <submittedName>
        <fullName evidence="2">Ribosomal protein S8</fullName>
    </submittedName>
</protein>
<keyword evidence="2" id="KW-0687">Ribonucleoprotein</keyword>
<gene>
    <name evidence="2" type="ORF">J2S72_001164</name>
</gene>
<proteinExistence type="predicted"/>
<evidence type="ECO:0000256" key="1">
    <source>
        <dbReference type="SAM" id="Coils"/>
    </source>
</evidence>
<sequence length="174" mass="20947">MEKILLYGFENYEKKDDLYSILKENNINLVEAGKDELCQNIGYILGLDGFEKNENEEEKDFNSKTNFMMFCDFTEKRLYEIIGDLKEKDIYIPHKAVLTETNKNWTLFYMINHIEEEHRLVMKYQNLCKCIKKAQEIKNPKLNVYIEEAEKLRVDKNLTEEKLDEMLEKFMKLF</sequence>
<keyword evidence="1" id="KW-0175">Coiled coil</keyword>
<evidence type="ECO:0000313" key="3">
    <source>
        <dbReference type="Proteomes" id="UP001236559"/>
    </source>
</evidence>
<dbReference type="Proteomes" id="UP001236559">
    <property type="component" value="Unassembled WGS sequence"/>
</dbReference>
<dbReference type="EMBL" id="JAUSTN010000005">
    <property type="protein sequence ID" value="MDQ0275140.1"/>
    <property type="molecule type" value="Genomic_DNA"/>
</dbReference>